<evidence type="ECO:0000313" key="1">
    <source>
        <dbReference type="EMBL" id="KAG1326819.1"/>
    </source>
</evidence>
<accession>A0A8K0HUP2</accession>
<name>A0A8K0HUP2_COCNU</name>
<organism evidence="1 3">
    <name type="scientific">Cocos nucifera</name>
    <name type="common">Coconut palm</name>
    <dbReference type="NCBI Taxonomy" id="13894"/>
    <lineage>
        <taxon>Eukaryota</taxon>
        <taxon>Viridiplantae</taxon>
        <taxon>Streptophyta</taxon>
        <taxon>Embryophyta</taxon>
        <taxon>Tracheophyta</taxon>
        <taxon>Spermatophyta</taxon>
        <taxon>Magnoliopsida</taxon>
        <taxon>Liliopsida</taxon>
        <taxon>Arecaceae</taxon>
        <taxon>Arecoideae</taxon>
        <taxon>Cocoseae</taxon>
        <taxon>Attaleinae</taxon>
        <taxon>Cocos</taxon>
    </lineage>
</organism>
<dbReference type="PANTHER" id="PTHR33052">
    <property type="entry name" value="DUF4228 DOMAIN PROTEIN-RELATED"/>
    <property type="match status" value="1"/>
</dbReference>
<keyword evidence="3" id="KW-1185">Reference proteome</keyword>
<dbReference type="Proteomes" id="UP000797356">
    <property type="component" value="Chromosome 1"/>
</dbReference>
<dbReference type="Proteomes" id="UP000797356">
    <property type="component" value="Chromosome 2"/>
</dbReference>
<comment type="caution">
    <text evidence="1">The sequence shown here is derived from an EMBL/GenBank/DDBJ whole genome shotgun (WGS) entry which is preliminary data.</text>
</comment>
<protein>
    <submittedName>
        <fullName evidence="1">Uncharacterized protein</fullName>
    </submittedName>
</protein>
<sequence length="189" mass="20410">MGSCFSSNTRDFSIRRKPTAKVIALDGGLREYFAPTAVSQVLGSDLPSCFLCCWDGLFFDAYIPALDLGDSLRPGQIYFVLPVAKLEHPLLGSDMAALAIKASTALSSAPDKRRGRKRRIRVGTVVVLEEGEVGDGNGGFQGIERFNEDSARTPQQKTTGIASMSTRMVRPGPGRPFKARLSAIEEVAD</sequence>
<evidence type="ECO:0000313" key="2">
    <source>
        <dbReference type="EMBL" id="KAG1331945.1"/>
    </source>
</evidence>
<reference evidence="1" key="1">
    <citation type="journal article" date="2017" name="Gigascience">
        <title>The genome draft of coconut (Cocos nucifera).</title>
        <authorList>
            <person name="Xiao Y."/>
            <person name="Xu P."/>
            <person name="Fan H."/>
            <person name="Baudouin L."/>
            <person name="Xia W."/>
            <person name="Bocs S."/>
            <person name="Xu J."/>
            <person name="Li Q."/>
            <person name="Guo A."/>
            <person name="Zhou L."/>
            <person name="Li J."/>
            <person name="Wu Y."/>
            <person name="Ma Z."/>
            <person name="Armero A."/>
            <person name="Issali A.E."/>
            <person name="Liu N."/>
            <person name="Peng M."/>
            <person name="Yang Y."/>
        </authorList>
    </citation>
    <scope>NUCLEOTIDE SEQUENCE</scope>
    <source>
        <tissue evidence="1">Spear leaf of Hainan Tall coconut</tissue>
    </source>
</reference>
<dbReference type="EMBL" id="CM017872">
    <property type="protein sequence ID" value="KAG1326819.1"/>
    <property type="molecule type" value="Genomic_DNA"/>
</dbReference>
<gene>
    <name evidence="1" type="ORF">COCNU_01G007530</name>
    <name evidence="2" type="ORF">COCNU_02G019130</name>
</gene>
<evidence type="ECO:0000313" key="3">
    <source>
        <dbReference type="Proteomes" id="UP000797356"/>
    </source>
</evidence>
<dbReference type="EMBL" id="CM017873">
    <property type="protein sequence ID" value="KAG1331945.1"/>
    <property type="molecule type" value="Genomic_DNA"/>
</dbReference>
<dbReference type="AlphaFoldDB" id="A0A8K0HUP2"/>
<reference evidence="1" key="2">
    <citation type="submission" date="2019-07" db="EMBL/GenBank/DDBJ databases">
        <authorList>
            <person name="Yang Y."/>
            <person name="Bocs S."/>
            <person name="Baudouin L."/>
        </authorList>
    </citation>
    <scope>NUCLEOTIDE SEQUENCE</scope>
    <source>
        <tissue evidence="1">Spear leaf of Hainan Tall coconut</tissue>
    </source>
</reference>
<dbReference type="Pfam" id="PF14009">
    <property type="entry name" value="PADRE"/>
    <property type="match status" value="1"/>
</dbReference>
<dbReference type="OrthoDB" id="786887at2759"/>
<dbReference type="InterPro" id="IPR025322">
    <property type="entry name" value="PADRE_dom"/>
</dbReference>
<proteinExistence type="predicted"/>